<organism evidence="1 2">
    <name type="scientific">Burkholderia contaminans</name>
    <dbReference type="NCBI Taxonomy" id="488447"/>
    <lineage>
        <taxon>Bacteria</taxon>
        <taxon>Pseudomonadati</taxon>
        <taxon>Pseudomonadota</taxon>
        <taxon>Betaproteobacteria</taxon>
        <taxon>Burkholderiales</taxon>
        <taxon>Burkholderiaceae</taxon>
        <taxon>Burkholderia</taxon>
        <taxon>Burkholderia cepacia complex</taxon>
    </lineage>
</organism>
<proteinExistence type="predicted"/>
<evidence type="ECO:0000313" key="2">
    <source>
        <dbReference type="Proteomes" id="UP000494109"/>
    </source>
</evidence>
<reference evidence="1 2" key="1">
    <citation type="submission" date="2019-09" db="EMBL/GenBank/DDBJ databases">
        <authorList>
            <person name="Depoorter E."/>
        </authorList>
    </citation>
    <scope>NUCLEOTIDE SEQUENCE [LARGE SCALE GENOMIC DNA]</scope>
    <source>
        <strain evidence="1">R-71033</strain>
    </source>
</reference>
<dbReference type="Proteomes" id="UP000494109">
    <property type="component" value="Unassembled WGS sequence"/>
</dbReference>
<evidence type="ECO:0000313" key="1">
    <source>
        <dbReference type="EMBL" id="VWD62314.1"/>
    </source>
</evidence>
<protein>
    <submittedName>
        <fullName evidence="1">Uncharacterized protein</fullName>
    </submittedName>
</protein>
<accession>A0A6P3BU24</accession>
<dbReference type="AlphaFoldDB" id="A0A6P3BU24"/>
<gene>
    <name evidence="1" type="ORF">BCO71033_06737</name>
</gene>
<dbReference type="EMBL" id="CABVQS010000042">
    <property type="protein sequence ID" value="VWD62314.1"/>
    <property type="molecule type" value="Genomic_DNA"/>
</dbReference>
<name>A0A6P3BU24_9BURK</name>
<sequence>MAQQQLHGVERLPLRYTTARERASPRMCAEPSPKTRAPVQDSDVCLQAVGCQVFDKLAFDVDATLNTQFKRAALLRYDQARARHQAAILAAIQRHTKAAAISPFDVTIIITGKIAN</sequence>